<dbReference type="Gene3D" id="2.102.20.10">
    <property type="entry name" value="Beta-galactosidase, domain 2"/>
    <property type="match status" value="1"/>
</dbReference>
<dbReference type="GO" id="GO:0005975">
    <property type="term" value="P:carbohydrate metabolic process"/>
    <property type="evidence" value="ECO:0007669"/>
    <property type="project" value="InterPro"/>
</dbReference>
<evidence type="ECO:0000259" key="6">
    <source>
        <dbReference type="Pfam" id="PF01301"/>
    </source>
</evidence>
<organism evidence="8">
    <name type="scientific">Paenibacillus barengoltzii</name>
    <dbReference type="NCBI Taxonomy" id="343517"/>
    <lineage>
        <taxon>Bacteria</taxon>
        <taxon>Bacillati</taxon>
        <taxon>Bacillota</taxon>
        <taxon>Bacilli</taxon>
        <taxon>Bacillales</taxon>
        <taxon>Paenibacillaceae</taxon>
        <taxon>Paenibacillus</taxon>
    </lineage>
</organism>
<dbReference type="InterPro" id="IPR031330">
    <property type="entry name" value="Gly_Hdrlase_35_cat"/>
</dbReference>
<name>A0A0K1P4Y5_9BACL</name>
<accession>A0A0K1P4Y5</accession>
<dbReference type="Gene3D" id="3.20.20.80">
    <property type="entry name" value="Glycosidases"/>
    <property type="match status" value="1"/>
</dbReference>
<evidence type="ECO:0000256" key="4">
    <source>
        <dbReference type="RuleBase" id="RU000675"/>
    </source>
</evidence>
<dbReference type="InterPro" id="IPR018954">
    <property type="entry name" value="Betagal_dom2"/>
</dbReference>
<dbReference type="GO" id="GO:0004565">
    <property type="term" value="F:beta-galactosidase activity"/>
    <property type="evidence" value="ECO:0007669"/>
    <property type="project" value="UniProtKB-EC"/>
</dbReference>
<dbReference type="EC" id="3.2.1.23" evidence="4"/>
<dbReference type="EMBL" id="KP862832">
    <property type="protein sequence ID" value="AKU79214.1"/>
    <property type="molecule type" value="Genomic_DNA"/>
</dbReference>
<feature type="domain" description="Glycoside hydrolase 35 catalytic" evidence="6">
    <location>
        <begin position="45"/>
        <end position="385"/>
    </location>
</feature>
<keyword evidence="3 4" id="KW-0326">Glycosidase</keyword>
<dbReference type="PANTHER" id="PTHR23421">
    <property type="entry name" value="BETA-GALACTOSIDASE RELATED"/>
    <property type="match status" value="1"/>
</dbReference>
<dbReference type="InterPro" id="IPR037110">
    <property type="entry name" value="Betagal_dom2_sf"/>
</dbReference>
<dbReference type="PROSITE" id="PS01182">
    <property type="entry name" value="GLYCOSYL_HYDROL_F35"/>
    <property type="match status" value="1"/>
</dbReference>
<evidence type="ECO:0000313" key="8">
    <source>
        <dbReference type="EMBL" id="AKU79214.1"/>
    </source>
</evidence>
<proteinExistence type="inferred from homology"/>
<dbReference type="SUPFAM" id="SSF51445">
    <property type="entry name" value="(Trans)glycosidases"/>
    <property type="match status" value="1"/>
</dbReference>
<reference evidence="8" key="1">
    <citation type="submission" date="2015-02" db="EMBL/GenBank/DDBJ databases">
        <authorList>
            <person name="Chooi Y.-H."/>
        </authorList>
    </citation>
    <scope>NUCLEOTIDE SEQUENCE</scope>
    <source>
        <strain evidence="8">CAU904</strain>
    </source>
</reference>
<dbReference type="InterPro" id="IPR017853">
    <property type="entry name" value="GH"/>
</dbReference>
<comment type="catalytic activity">
    <reaction evidence="4">
        <text>Hydrolysis of terminal non-reducing beta-D-galactose residues in beta-D-galactosides.</text>
        <dbReference type="EC" id="3.2.1.23"/>
    </reaction>
</comment>
<evidence type="ECO:0000256" key="5">
    <source>
        <dbReference type="RuleBase" id="RU003679"/>
    </source>
</evidence>
<evidence type="ECO:0000259" key="7">
    <source>
        <dbReference type="Pfam" id="PF10435"/>
    </source>
</evidence>
<evidence type="ECO:0000256" key="2">
    <source>
        <dbReference type="ARBA" id="ARBA00022801"/>
    </source>
</evidence>
<dbReference type="PRINTS" id="PR00742">
    <property type="entry name" value="GLHYDRLASE35"/>
</dbReference>
<dbReference type="AlphaFoldDB" id="A0A0K1P4Y5"/>
<evidence type="ECO:0000256" key="1">
    <source>
        <dbReference type="ARBA" id="ARBA00009809"/>
    </source>
</evidence>
<dbReference type="Pfam" id="PF10435">
    <property type="entry name" value="BetaGal_dom2"/>
    <property type="match status" value="1"/>
</dbReference>
<sequence length="782" mass="87450">MTNHTAAILRLEIGQANKTIRPGKLALHAGSNPKGESFGFTNFYMTRNGEPVIPVVGEFHFSRFSYLHWEEELLKMKAGGVHVVATYVFWNFHEEEEGVFDWSGNRNLRHFIDLCAKHELPLILRIGPFCHGEVRNGGIPDWVFRYPLEVRSNDERYLSLARRLYREIARQIQGTYYQEGGPVIAVQLENEYMHAGAPLDAWGYSSGQYVTAGTEGSAHLDELRRIAEEVGIRPLFFTATAWGGAAVPEDGTLPMLAGYAYTPWIPNQPPSREFLFQDLHVTPAEPVNYDSQEYPVAYCEMAGGMQVSYKARPYVPPESVEAMTLVKLGSGSNLLGYYMYHGGSNPIGRKTFLNESGLPKITYDYQSPLGEFGRVGDSYDRIRAISLFLQSFGHLLAPMGTVLPAGQELIAPEDTQSIRWCVRQKDGSGFVFLNNFQDHVDLPDRRLRIELDTPKGKVCFPQTGELSLRSGLGAILPFNLELDGLMIVSATTQLLTRLETGDETALVFYAHDGMEPEIVLRKSSVSEVGGEECHGVVEEDEANWILRPAAGRQHQIRVKTAEGRVVRLVTLTRTEALQTYRFDGLWGRDTLVISTSHLVMKDGQLICTSPGQNEVTLSLFPAPGPSAELRSSAGVLQAAAKPDGSVFQTYTLDFDAYSPEMTLHSPSDRSVLVDVPADWPESVPDVWLRIEYDGDVAAAYLGDRMLTDHIHFGQPWEIGLKQVRHELENHPLHLSITPLRRGTVHSYVNQAYVERFEGVEIAKFHNIQAIPHYAARLWTQGK</sequence>
<dbReference type="InterPro" id="IPR019801">
    <property type="entry name" value="Glyco_hydro_35_CS"/>
</dbReference>
<keyword evidence="2 4" id="KW-0378">Hydrolase</keyword>
<evidence type="ECO:0000256" key="3">
    <source>
        <dbReference type="ARBA" id="ARBA00023295"/>
    </source>
</evidence>
<dbReference type="Pfam" id="PF01301">
    <property type="entry name" value="Glyco_hydro_35"/>
    <property type="match status" value="1"/>
</dbReference>
<dbReference type="InterPro" id="IPR001944">
    <property type="entry name" value="Glycoside_Hdrlase_35"/>
</dbReference>
<comment type="similarity">
    <text evidence="1 5">Belongs to the glycosyl hydrolase 35 family.</text>
</comment>
<protein>
    <recommendedName>
        <fullName evidence="4">Beta-galactosidase</fullName>
        <ecNumber evidence="4">3.2.1.23</ecNumber>
    </recommendedName>
</protein>
<feature type="domain" description="Beta-galactosidase" evidence="7">
    <location>
        <begin position="425"/>
        <end position="577"/>
    </location>
</feature>